<evidence type="ECO:0000256" key="4">
    <source>
        <dbReference type="ARBA" id="ARBA00022475"/>
    </source>
</evidence>
<dbReference type="GO" id="GO:0005886">
    <property type="term" value="C:plasma membrane"/>
    <property type="evidence" value="ECO:0007669"/>
    <property type="project" value="UniProtKB-SubCell"/>
</dbReference>
<evidence type="ECO:0000313" key="16">
    <source>
        <dbReference type="Proteomes" id="UP000197666"/>
    </source>
</evidence>
<organism evidence="15 16">
    <name type="scientific">Aspergillus niger</name>
    <dbReference type="NCBI Taxonomy" id="5061"/>
    <lineage>
        <taxon>Eukaryota</taxon>
        <taxon>Fungi</taxon>
        <taxon>Dikarya</taxon>
        <taxon>Ascomycota</taxon>
        <taxon>Pezizomycotina</taxon>
        <taxon>Eurotiomycetes</taxon>
        <taxon>Eurotiomycetidae</taxon>
        <taxon>Eurotiales</taxon>
        <taxon>Aspergillaceae</taxon>
        <taxon>Aspergillus</taxon>
        <taxon>Aspergillus subgen. Circumdati</taxon>
    </lineage>
</organism>
<dbReference type="InterPro" id="IPR017871">
    <property type="entry name" value="ABC_transporter-like_CS"/>
</dbReference>
<feature type="transmembrane region" description="Helical" evidence="12">
    <location>
        <begin position="749"/>
        <end position="771"/>
    </location>
</feature>
<evidence type="ECO:0000256" key="8">
    <source>
        <dbReference type="ARBA" id="ARBA00022989"/>
    </source>
</evidence>
<dbReference type="InterPro" id="IPR027417">
    <property type="entry name" value="P-loop_NTPase"/>
</dbReference>
<dbReference type="VEuPathDB" id="FungiDB:An11g07780"/>
<dbReference type="PANTHER" id="PTHR24223">
    <property type="entry name" value="ATP-BINDING CASSETTE SUB-FAMILY C"/>
    <property type="match status" value="1"/>
</dbReference>
<keyword evidence="3" id="KW-0813">Transport</keyword>
<sequence>MAFFSAVIPRLCLSAFTIMQPLLVDKITTYAALPETPETRDKGYGLIAASGIVYLGIAVSTAIYSRQTYRFIISIRGSLLAAVYSQTLKRRSGEMGTDTAITLMGTDVERISTSLRDIHEIWASPIDIGLALWLLERQLAVSCLMPVILSLASFPWLAAPAASFTLFTIISFTTKDYSLNSSQAFTALSLMTLITMPVWTFIQTLPAIVQCLGSFTRIQDYIGVHSSSNKVLVESERGDSSITDEGTIIECRDAFIRWEPSGCDMLYGINLSVPRGSFAAIMGPIGSGKTLLLETVLGETVVSSGRVSVHPMPIAYCAQTPWLVDTSVRGNIVDPLNFEPEWYRHVLWMCCLAEDVEALPEKDLTRIGGQGFMLSGGQKQRLALARAVYSGCEMVVLDDIFCGLDAANINKICERLLDRHKGYLRCRDITVILSTHNAKVAAFADDVFILKEGTVATYKPSASSTPSSGHQTSFPDDNESKSRPASPKQQASPSVDAEVSSDDNAPDPKQTVSRPVKDRSVYFYYLNSAGLGLSILYIVLVLVFAFSQNFSTLWLKWWSDASTESPDGAHWMYLGVFIALGLGAVIIGAASSWYILSLSTCAPLFWLSEANSGDILNRFNQDLELTDMTLPLAAINTTKDVNTPSDEALGACLLKMIILFVVANYMSLTVPPLLIVCYFLQRYYLRTSRQVRLLSIETKAPLYQHLSETLSGVSTIRAFRRQQWFERNNLLFVDDSQKCVYTLFMIQQWLTLAMDLLACGLVVLLMILIVFSRDSFDSGSSGTAIVTLMSFTQSLARLLKFWSLTESCLGAVSRIKTFAETVPSEAQSKHSDADSSFSMHEKVKWPSQGAIEFVNIVAAYRSHPVLKSVSMHIEPGDKVAICGRSGSGKSSLVLCLGGLLPIQSGTVQIDGVDLSNVCSEDILRRLSVVPQDPCFLPGTIRLNIDPDEALSEAALEGVLKATHLSAIVQNMGGLDAELEPGLWSAGQGQLMALARAMARRSRILILDEAMGRVDAATQSLMERIVASHFNDCTILSIVHRYENISAFDKIALFEDGVLVEFDRPESLLSQETRFRALYTSSQN</sequence>
<dbReference type="GO" id="GO:0140359">
    <property type="term" value="F:ABC-type transporter activity"/>
    <property type="evidence" value="ECO:0007669"/>
    <property type="project" value="InterPro"/>
</dbReference>
<proteinExistence type="inferred from homology"/>
<dbReference type="PROSITE" id="PS50893">
    <property type="entry name" value="ABC_TRANSPORTER_2"/>
    <property type="match status" value="2"/>
</dbReference>
<name>A0A505HX28_ASPNG</name>
<protein>
    <submittedName>
        <fullName evidence="15">ZIP Zinc transporter family protein</fullName>
    </submittedName>
</protein>
<dbReference type="SUPFAM" id="SSF90123">
    <property type="entry name" value="ABC transporter transmembrane region"/>
    <property type="match status" value="2"/>
</dbReference>
<gene>
    <name evidence="15" type="ORF">CAN33_0035125</name>
</gene>
<dbReference type="Proteomes" id="UP000197666">
    <property type="component" value="Unassembled WGS sequence"/>
</dbReference>
<dbReference type="VEuPathDB" id="FungiDB:M747DRAFT_289991"/>
<keyword evidence="9 12" id="KW-0472">Membrane</keyword>
<dbReference type="Gene3D" id="1.20.1560.10">
    <property type="entry name" value="ABC transporter type 1, transmembrane domain"/>
    <property type="match status" value="2"/>
</dbReference>
<dbReference type="Pfam" id="PF00664">
    <property type="entry name" value="ABC_membrane"/>
    <property type="match status" value="1"/>
</dbReference>
<dbReference type="GO" id="GO:0016887">
    <property type="term" value="F:ATP hydrolysis activity"/>
    <property type="evidence" value="ECO:0007669"/>
    <property type="project" value="InterPro"/>
</dbReference>
<evidence type="ECO:0000313" key="15">
    <source>
        <dbReference type="EMBL" id="TPR05516.1"/>
    </source>
</evidence>
<dbReference type="GO" id="GO:0005524">
    <property type="term" value="F:ATP binding"/>
    <property type="evidence" value="ECO:0007669"/>
    <property type="project" value="UniProtKB-KW"/>
</dbReference>
<comment type="similarity">
    <text evidence="2">Belongs to the ABC transporter superfamily. ABCC family. Conjugate transporter (TC 3.A.1.208) subfamily.</text>
</comment>
<dbReference type="VEuPathDB" id="FungiDB:ATCC64974_42900"/>
<dbReference type="VEuPathDB" id="FungiDB:ASPNIDRAFT2_1150170"/>
<feature type="transmembrane region" description="Helical" evidence="12">
    <location>
        <begin position="656"/>
        <end position="680"/>
    </location>
</feature>
<keyword evidence="7" id="KW-0067">ATP-binding</keyword>
<evidence type="ECO:0000256" key="1">
    <source>
        <dbReference type="ARBA" id="ARBA00004651"/>
    </source>
</evidence>
<dbReference type="EMBL" id="NKJJ02000002">
    <property type="protein sequence ID" value="TPR05516.1"/>
    <property type="molecule type" value="Genomic_DNA"/>
</dbReference>
<dbReference type="InterPro" id="IPR036640">
    <property type="entry name" value="ABC1_TM_sf"/>
</dbReference>
<dbReference type="VEuPathDB" id="FungiDB:ATCC64974_68010"/>
<feature type="region of interest" description="Disordered" evidence="11">
    <location>
        <begin position="458"/>
        <end position="513"/>
    </location>
</feature>
<dbReference type="PROSITE" id="PS50929">
    <property type="entry name" value="ABC_TM1F"/>
    <property type="match status" value="2"/>
</dbReference>
<dbReference type="SMART" id="SM00382">
    <property type="entry name" value="AAA"/>
    <property type="match status" value="2"/>
</dbReference>
<evidence type="ECO:0000256" key="3">
    <source>
        <dbReference type="ARBA" id="ARBA00022448"/>
    </source>
</evidence>
<dbReference type="SUPFAM" id="SSF52540">
    <property type="entry name" value="P-loop containing nucleoside triphosphate hydrolases"/>
    <property type="match status" value="2"/>
</dbReference>
<dbReference type="VEuPathDB" id="FungiDB:An05g02470"/>
<evidence type="ECO:0000256" key="11">
    <source>
        <dbReference type="SAM" id="MobiDB-lite"/>
    </source>
</evidence>
<dbReference type="PROSITE" id="PS00211">
    <property type="entry name" value="ABC_TRANSPORTER_1"/>
    <property type="match status" value="1"/>
</dbReference>
<feature type="domain" description="ABC transporter" evidence="13">
    <location>
        <begin position="851"/>
        <end position="1080"/>
    </location>
</feature>
<dbReference type="InterPro" id="IPR044726">
    <property type="entry name" value="ABCC_6TM_D2"/>
</dbReference>
<feature type="transmembrane region" description="Helical" evidence="12">
    <location>
        <begin position="7"/>
        <end position="24"/>
    </location>
</feature>
<keyword evidence="5 12" id="KW-0812">Transmembrane</keyword>
<dbReference type="InterPro" id="IPR011527">
    <property type="entry name" value="ABC1_TM_dom"/>
</dbReference>
<accession>A0A505HX28</accession>
<dbReference type="AlphaFoldDB" id="A0A505HX28"/>
<evidence type="ECO:0000259" key="14">
    <source>
        <dbReference type="PROSITE" id="PS50929"/>
    </source>
</evidence>
<evidence type="ECO:0000256" key="5">
    <source>
        <dbReference type="ARBA" id="ARBA00022692"/>
    </source>
</evidence>
<dbReference type="Gene3D" id="3.40.50.300">
    <property type="entry name" value="P-loop containing nucleotide triphosphate hydrolases"/>
    <property type="match status" value="2"/>
</dbReference>
<dbReference type="InterPro" id="IPR050173">
    <property type="entry name" value="ABC_transporter_C-like"/>
</dbReference>
<feature type="domain" description="ABC transmembrane type-1" evidence="14">
    <location>
        <begin position="535"/>
        <end position="807"/>
    </location>
</feature>
<keyword evidence="10" id="KW-0325">Glycoprotein</keyword>
<dbReference type="CDD" id="cd18580">
    <property type="entry name" value="ABC_6TM_ABCC_D2"/>
    <property type="match status" value="1"/>
</dbReference>
<dbReference type="Pfam" id="PF00005">
    <property type="entry name" value="ABC_tran"/>
    <property type="match status" value="2"/>
</dbReference>
<evidence type="ECO:0000256" key="7">
    <source>
        <dbReference type="ARBA" id="ARBA00022840"/>
    </source>
</evidence>
<evidence type="ECO:0000256" key="9">
    <source>
        <dbReference type="ARBA" id="ARBA00023136"/>
    </source>
</evidence>
<evidence type="ECO:0000256" key="2">
    <source>
        <dbReference type="ARBA" id="ARBA00009726"/>
    </source>
</evidence>
<keyword evidence="4" id="KW-1003">Cell membrane</keyword>
<evidence type="ECO:0000256" key="12">
    <source>
        <dbReference type="SAM" id="Phobius"/>
    </source>
</evidence>
<dbReference type="InterPro" id="IPR003593">
    <property type="entry name" value="AAA+_ATPase"/>
</dbReference>
<dbReference type="InterPro" id="IPR003439">
    <property type="entry name" value="ABC_transporter-like_ATP-bd"/>
</dbReference>
<comment type="caution">
    <text evidence="15">The sequence shown here is derived from an EMBL/GenBank/DDBJ whole genome shotgun (WGS) entry which is preliminary data.</text>
</comment>
<feature type="transmembrane region" description="Helical" evidence="12">
    <location>
        <begin position="522"/>
        <end position="546"/>
    </location>
</feature>
<keyword evidence="6" id="KW-0547">Nucleotide-binding</keyword>
<feature type="compositionally biased region" description="Polar residues" evidence="11">
    <location>
        <begin position="460"/>
        <end position="475"/>
    </location>
</feature>
<evidence type="ECO:0000256" key="10">
    <source>
        <dbReference type="ARBA" id="ARBA00023180"/>
    </source>
</evidence>
<dbReference type="FunFam" id="3.40.50.300:FF:002145">
    <property type="entry name" value="ABC transporter (MsbA subfamily)"/>
    <property type="match status" value="1"/>
</dbReference>
<feature type="transmembrane region" description="Helical" evidence="12">
    <location>
        <begin position="571"/>
        <end position="596"/>
    </location>
</feature>
<feature type="transmembrane region" description="Helical" evidence="12">
    <location>
        <begin position="44"/>
        <end position="64"/>
    </location>
</feature>
<evidence type="ECO:0000256" key="6">
    <source>
        <dbReference type="ARBA" id="ARBA00022741"/>
    </source>
</evidence>
<keyword evidence="8 12" id="KW-1133">Transmembrane helix</keyword>
<feature type="domain" description="ABC transmembrane type-1" evidence="14">
    <location>
        <begin position="11"/>
        <end position="135"/>
    </location>
</feature>
<feature type="domain" description="ABC transporter" evidence="13">
    <location>
        <begin position="249"/>
        <end position="477"/>
    </location>
</feature>
<comment type="subcellular location">
    <subcellularLocation>
        <location evidence="1">Cell membrane</location>
        <topology evidence="1">Multi-pass membrane protein</topology>
    </subcellularLocation>
</comment>
<feature type="transmembrane region" description="Helical" evidence="12">
    <location>
        <begin position="147"/>
        <end position="172"/>
    </location>
</feature>
<reference evidence="16" key="1">
    <citation type="submission" date="2018-10" db="EMBL/GenBank/DDBJ databases">
        <title>FDA dAtabase for Regulatory Grade micrObial Sequences (FDA-ARGOS): Supporting development and validation of Infectious Disease Dx tests.</title>
        <authorList>
            <person name="Kerrigan L."/>
            <person name="Tallon L."/>
            <person name="Sadzewicz L."/>
            <person name="Sengamalay N."/>
            <person name="Ott S."/>
            <person name="Godinez A."/>
            <person name="Nagaraj S."/>
            <person name="Vavikolanu K."/>
            <person name="Nadendla S."/>
            <person name="George J."/>
            <person name="Sichtig H."/>
        </authorList>
    </citation>
    <scope>NUCLEOTIDE SEQUENCE [LARGE SCALE GENOMIC DNA]</scope>
    <source>
        <strain evidence="16">FDAARGOS_311</strain>
    </source>
</reference>
<feature type="transmembrane region" description="Helical" evidence="12">
    <location>
        <begin position="184"/>
        <end position="202"/>
    </location>
</feature>
<dbReference type="PANTHER" id="PTHR24223:SF404">
    <property type="entry name" value="ABC MULTIDRUG TRANSPORTER (EUROFUNG)-RELATED"/>
    <property type="match status" value="1"/>
</dbReference>
<evidence type="ECO:0000259" key="13">
    <source>
        <dbReference type="PROSITE" id="PS50893"/>
    </source>
</evidence>